<proteinExistence type="inferred from homology"/>
<dbReference type="EMBL" id="NQJD01000005">
    <property type="protein sequence ID" value="TAA75648.1"/>
    <property type="molecule type" value="Genomic_DNA"/>
</dbReference>
<dbReference type="GO" id="GO:0055085">
    <property type="term" value="P:transmembrane transport"/>
    <property type="evidence" value="ECO:0007669"/>
    <property type="project" value="InterPro"/>
</dbReference>
<feature type="domain" description="ABC transmembrane type-1" evidence="8">
    <location>
        <begin position="80"/>
        <end position="269"/>
    </location>
</feature>
<sequence length="284" mass="29812">MAAQNKTIFPASARPLNGMLLTGILLCTLLLVFCMGGERLVPHDPLAVNLAQRLAPPSAAHLLGTDQLGRCVLSRVICGARNSLASALAAVGLALSIGLPAGVLAGLGARRIDQALMGLCDVVLAFPFLILALALTAVLGPSLRSLILGAGLAGWAWWAKFVQGMTAAAKEKDFVHQGRAMGLSRFRLLRHHILPQILPPLLVSVSLSAGRMIVAISSLNYLGLGIQPPQPEWGVMLRESMLHIASAPWLAVAPGLAASISVLAFNLLGEGLKDHFQIRPVHAA</sequence>
<protein>
    <submittedName>
        <fullName evidence="9">Peptide/nickel transport system permease protein</fullName>
    </submittedName>
</protein>
<feature type="transmembrane region" description="Helical" evidence="7">
    <location>
        <begin position="84"/>
        <end position="107"/>
    </location>
</feature>
<keyword evidence="3" id="KW-1003">Cell membrane</keyword>
<evidence type="ECO:0000256" key="6">
    <source>
        <dbReference type="ARBA" id="ARBA00023136"/>
    </source>
</evidence>
<accession>A0A521G3R4</accession>
<evidence type="ECO:0000256" key="2">
    <source>
        <dbReference type="ARBA" id="ARBA00022448"/>
    </source>
</evidence>
<gene>
    <name evidence="9" type="ORF">CDV28_105106</name>
</gene>
<dbReference type="PROSITE" id="PS50928">
    <property type="entry name" value="ABC_TM1"/>
    <property type="match status" value="1"/>
</dbReference>
<comment type="similarity">
    <text evidence="7">Belongs to the binding-protein-dependent transport system permease family.</text>
</comment>
<dbReference type="PANTHER" id="PTHR43386">
    <property type="entry name" value="OLIGOPEPTIDE TRANSPORT SYSTEM PERMEASE PROTEIN APPC"/>
    <property type="match status" value="1"/>
</dbReference>
<feature type="transmembrane region" description="Helical" evidence="7">
    <location>
        <begin position="242"/>
        <end position="269"/>
    </location>
</feature>
<reference evidence="9" key="1">
    <citation type="submission" date="2017-07" db="EMBL/GenBank/DDBJ databases">
        <title>The cable genome - Insights into the physiology and evolution of filamentous bacteria capable of sulfide oxidation via long distance electron transfer.</title>
        <authorList>
            <person name="Thorup C."/>
            <person name="Bjerg J.T."/>
            <person name="Schreiber L."/>
            <person name="Nielsen L.P."/>
            <person name="Kjeldsen K.U."/>
            <person name="Boesen T."/>
            <person name="Boggild A."/>
            <person name="Meysman F."/>
            <person name="Geelhoed J."/>
            <person name="Schramm A."/>
        </authorList>
    </citation>
    <scope>NUCLEOTIDE SEQUENCE [LARGE SCALE GENOMIC DNA]</scope>
    <source>
        <strain evidence="9">GS</strain>
    </source>
</reference>
<dbReference type="AlphaFoldDB" id="A0A521G3R4"/>
<keyword evidence="6 7" id="KW-0472">Membrane</keyword>
<dbReference type="Gene3D" id="1.10.3720.10">
    <property type="entry name" value="MetI-like"/>
    <property type="match status" value="1"/>
</dbReference>
<comment type="caution">
    <text evidence="9">The sequence shown here is derived from an EMBL/GenBank/DDBJ whole genome shotgun (WGS) entry which is preliminary data.</text>
</comment>
<evidence type="ECO:0000256" key="1">
    <source>
        <dbReference type="ARBA" id="ARBA00004651"/>
    </source>
</evidence>
<dbReference type="Proteomes" id="UP000316238">
    <property type="component" value="Unassembled WGS sequence"/>
</dbReference>
<dbReference type="InterPro" id="IPR050366">
    <property type="entry name" value="BP-dependent_transpt_permease"/>
</dbReference>
<evidence type="ECO:0000259" key="8">
    <source>
        <dbReference type="PROSITE" id="PS50928"/>
    </source>
</evidence>
<keyword evidence="10" id="KW-1185">Reference proteome</keyword>
<dbReference type="SUPFAM" id="SSF161098">
    <property type="entry name" value="MetI-like"/>
    <property type="match status" value="1"/>
</dbReference>
<evidence type="ECO:0000256" key="5">
    <source>
        <dbReference type="ARBA" id="ARBA00022989"/>
    </source>
</evidence>
<feature type="transmembrane region" description="Helical" evidence="7">
    <location>
        <begin position="197"/>
        <end position="222"/>
    </location>
</feature>
<keyword evidence="5 7" id="KW-1133">Transmembrane helix</keyword>
<keyword evidence="4 7" id="KW-0812">Transmembrane</keyword>
<evidence type="ECO:0000256" key="3">
    <source>
        <dbReference type="ARBA" id="ARBA00022475"/>
    </source>
</evidence>
<evidence type="ECO:0000256" key="4">
    <source>
        <dbReference type="ARBA" id="ARBA00022692"/>
    </source>
</evidence>
<evidence type="ECO:0000313" key="10">
    <source>
        <dbReference type="Proteomes" id="UP000316238"/>
    </source>
</evidence>
<dbReference type="InterPro" id="IPR000515">
    <property type="entry name" value="MetI-like"/>
</dbReference>
<dbReference type="PANTHER" id="PTHR43386:SF1">
    <property type="entry name" value="D,D-DIPEPTIDE TRANSPORT SYSTEM PERMEASE PROTEIN DDPC-RELATED"/>
    <property type="match status" value="1"/>
</dbReference>
<dbReference type="Pfam" id="PF00528">
    <property type="entry name" value="BPD_transp_1"/>
    <property type="match status" value="1"/>
</dbReference>
<evidence type="ECO:0000256" key="7">
    <source>
        <dbReference type="RuleBase" id="RU363032"/>
    </source>
</evidence>
<dbReference type="InterPro" id="IPR035906">
    <property type="entry name" value="MetI-like_sf"/>
</dbReference>
<organism evidence="9 10">
    <name type="scientific">Candidatus Electronema aureum</name>
    <dbReference type="NCBI Taxonomy" id="2005002"/>
    <lineage>
        <taxon>Bacteria</taxon>
        <taxon>Pseudomonadati</taxon>
        <taxon>Thermodesulfobacteriota</taxon>
        <taxon>Desulfobulbia</taxon>
        <taxon>Desulfobulbales</taxon>
        <taxon>Desulfobulbaceae</taxon>
        <taxon>Candidatus Electronema</taxon>
    </lineage>
</organism>
<dbReference type="GO" id="GO:0005886">
    <property type="term" value="C:plasma membrane"/>
    <property type="evidence" value="ECO:0007669"/>
    <property type="project" value="UniProtKB-SubCell"/>
</dbReference>
<keyword evidence="2 7" id="KW-0813">Transport</keyword>
<name>A0A521G3R4_9BACT</name>
<evidence type="ECO:0000313" key="9">
    <source>
        <dbReference type="EMBL" id="TAA75648.1"/>
    </source>
</evidence>
<feature type="transmembrane region" description="Helical" evidence="7">
    <location>
        <begin position="119"/>
        <end position="139"/>
    </location>
</feature>
<comment type="subcellular location">
    <subcellularLocation>
        <location evidence="1 7">Cell membrane</location>
        <topology evidence="1 7">Multi-pass membrane protein</topology>
    </subcellularLocation>
</comment>
<feature type="transmembrane region" description="Helical" evidence="7">
    <location>
        <begin position="145"/>
        <end position="162"/>
    </location>
</feature>
<dbReference type="CDD" id="cd06261">
    <property type="entry name" value="TM_PBP2"/>
    <property type="match status" value="1"/>
</dbReference>